<dbReference type="Pfam" id="PF13365">
    <property type="entry name" value="Trypsin_2"/>
    <property type="match status" value="1"/>
</dbReference>
<dbReference type="InterPro" id="IPR043504">
    <property type="entry name" value="Peptidase_S1_PA_chymotrypsin"/>
</dbReference>
<proteinExistence type="predicted"/>
<dbReference type="PANTHER" id="PTHR22939">
    <property type="entry name" value="SERINE PROTEASE FAMILY S1C HTRA-RELATED"/>
    <property type="match status" value="1"/>
</dbReference>
<dbReference type="GO" id="GO:0004252">
    <property type="term" value="F:serine-type endopeptidase activity"/>
    <property type="evidence" value="ECO:0007669"/>
    <property type="project" value="InterPro"/>
</dbReference>
<dbReference type="EC" id="3.4.21.107" evidence="1"/>
<accession>A0A5Q4Z269</accession>
<dbReference type="PRINTS" id="PR00834">
    <property type="entry name" value="PROTEASES2C"/>
</dbReference>
<dbReference type="KEGG" id="pdio:PDMSB3_2554"/>
<dbReference type="SUPFAM" id="SSF50494">
    <property type="entry name" value="Trypsin-like serine proteases"/>
    <property type="match status" value="1"/>
</dbReference>
<reference evidence="1 2" key="1">
    <citation type="submission" date="2019-08" db="EMBL/GenBank/DDBJ databases">
        <authorList>
            <person name="Herpell B J."/>
        </authorList>
    </citation>
    <scope>NUCLEOTIDE SEQUENCE [LARGE SCALE GENOMIC DNA]</scope>
    <source>
        <strain evidence="2">Msb3</strain>
    </source>
</reference>
<keyword evidence="2" id="KW-1185">Reference proteome</keyword>
<sequence>MGIQLPPGIAPGNPLAPFLTRRVIGNRQEVTLGSGFIVSADGNILTNRHVVGNAGVVDVKRTDKREFRGQVIGSDALSDVAGIKIDSDSLPIVTTGNPSRADVGD</sequence>
<dbReference type="EMBL" id="LR699553">
    <property type="protein sequence ID" value="VVD29010.1"/>
    <property type="molecule type" value="Genomic_DNA"/>
</dbReference>
<keyword evidence="1" id="KW-0645">Protease</keyword>
<dbReference type="InterPro" id="IPR001940">
    <property type="entry name" value="Peptidase_S1C"/>
</dbReference>
<protein>
    <submittedName>
        <fullName evidence="1">Periplasmic serine endoprotease DegP-like</fullName>
        <ecNumber evidence="1">3.4.21.107</ecNumber>
    </submittedName>
</protein>
<dbReference type="AlphaFoldDB" id="A0A5Q4Z269"/>
<dbReference type="Proteomes" id="UP000325811">
    <property type="component" value="Chromosome I"/>
</dbReference>
<evidence type="ECO:0000313" key="2">
    <source>
        <dbReference type="Proteomes" id="UP000325811"/>
    </source>
</evidence>
<name>A0A5Q4Z269_9BURK</name>
<organism evidence="1 2">
    <name type="scientific">Paraburkholderia dioscoreae</name>
    <dbReference type="NCBI Taxonomy" id="2604047"/>
    <lineage>
        <taxon>Bacteria</taxon>
        <taxon>Pseudomonadati</taxon>
        <taxon>Pseudomonadota</taxon>
        <taxon>Betaproteobacteria</taxon>
        <taxon>Burkholderiales</taxon>
        <taxon>Burkholderiaceae</taxon>
        <taxon>Paraburkholderia</taxon>
    </lineage>
</organism>
<keyword evidence="1" id="KW-0378">Hydrolase</keyword>
<dbReference type="Gene3D" id="2.40.10.10">
    <property type="entry name" value="Trypsin-like serine proteases"/>
    <property type="match status" value="1"/>
</dbReference>
<evidence type="ECO:0000313" key="1">
    <source>
        <dbReference type="EMBL" id="VVD29010.1"/>
    </source>
</evidence>
<dbReference type="InterPro" id="IPR009003">
    <property type="entry name" value="Peptidase_S1_PA"/>
</dbReference>
<dbReference type="GO" id="GO:0006508">
    <property type="term" value="P:proteolysis"/>
    <property type="evidence" value="ECO:0007669"/>
    <property type="project" value="UniProtKB-KW"/>
</dbReference>
<gene>
    <name evidence="1" type="ORF">PDMSB3_2554</name>
</gene>
<dbReference type="PANTHER" id="PTHR22939:SF129">
    <property type="entry name" value="SERINE PROTEASE HTRA2, MITOCHONDRIAL"/>
    <property type="match status" value="1"/>
</dbReference>